<dbReference type="GO" id="GO:0005730">
    <property type="term" value="C:nucleolus"/>
    <property type="evidence" value="ECO:0007669"/>
    <property type="project" value="EnsemblFungi"/>
</dbReference>
<evidence type="ECO:0000256" key="8">
    <source>
        <dbReference type="ARBA" id="ARBA00022842"/>
    </source>
</evidence>
<dbReference type="GO" id="GO:0042162">
    <property type="term" value="F:telomeric DNA binding"/>
    <property type="evidence" value="ECO:0007669"/>
    <property type="project" value="EnsemblFungi"/>
</dbReference>
<evidence type="ECO:0000256" key="12">
    <source>
        <dbReference type="ARBA" id="ARBA00048173"/>
    </source>
</evidence>
<evidence type="ECO:0000256" key="5">
    <source>
        <dbReference type="ARBA" id="ARBA00022679"/>
    </source>
</evidence>
<keyword evidence="6 13" id="KW-0548">Nucleotidyltransferase</keyword>
<dbReference type="GeneID" id="34685215"/>
<dbReference type="Pfam" id="PF12009">
    <property type="entry name" value="Telomerase_RBD"/>
    <property type="match status" value="1"/>
</dbReference>
<dbReference type="Proteomes" id="UP000054304">
    <property type="component" value="Unassembled WGS sequence"/>
</dbReference>
<dbReference type="GO" id="GO:0007004">
    <property type="term" value="P:telomere maintenance via telomerase"/>
    <property type="evidence" value="ECO:0007669"/>
    <property type="project" value="EnsemblFungi"/>
</dbReference>
<dbReference type="CDD" id="cd01648">
    <property type="entry name" value="TERT"/>
    <property type="match status" value="1"/>
</dbReference>
<comment type="catalytic activity">
    <reaction evidence="12 13">
        <text>DNA(n) + a 2'-deoxyribonucleoside 5'-triphosphate = DNA(n+1) + diphosphate</text>
        <dbReference type="Rhea" id="RHEA:22508"/>
        <dbReference type="Rhea" id="RHEA-COMP:17339"/>
        <dbReference type="Rhea" id="RHEA-COMP:17340"/>
        <dbReference type="ChEBI" id="CHEBI:33019"/>
        <dbReference type="ChEBI" id="CHEBI:61560"/>
        <dbReference type="ChEBI" id="CHEBI:173112"/>
        <dbReference type="EC" id="2.7.7.49"/>
    </reaction>
</comment>
<evidence type="ECO:0000256" key="7">
    <source>
        <dbReference type="ARBA" id="ARBA00022723"/>
    </source>
</evidence>
<evidence type="ECO:0000313" key="16">
    <source>
        <dbReference type="Proteomes" id="UP000054304"/>
    </source>
</evidence>
<dbReference type="RefSeq" id="XP_022628007.1">
    <property type="nucleotide sequence ID" value="XM_022772553.1"/>
</dbReference>
<dbReference type="InterPro" id="IPR000477">
    <property type="entry name" value="RT_dom"/>
</dbReference>
<dbReference type="AlphaFoldDB" id="A0A0C7MW14"/>
<dbReference type="HOGENOM" id="CLU_012565_0_0_1"/>
<dbReference type="EMBL" id="LN736363">
    <property type="protein sequence ID" value="CEP61775.1"/>
    <property type="molecule type" value="Genomic_DNA"/>
</dbReference>
<keyword evidence="7 13" id="KW-0479">Metal-binding</keyword>
<dbReference type="STRING" id="1245769.A0A0C7MW14"/>
<dbReference type="Gene3D" id="1.10.132.70">
    <property type="match status" value="1"/>
</dbReference>
<reference evidence="15 16" key="1">
    <citation type="submission" date="2014-12" db="EMBL/GenBank/DDBJ databases">
        <authorList>
            <person name="Neuveglise Cecile"/>
        </authorList>
    </citation>
    <scope>NUCLEOTIDE SEQUENCE [LARGE SCALE GENOMIC DNA]</scope>
    <source>
        <strain evidence="15 16">CBS 12615</strain>
    </source>
</reference>
<dbReference type="InterPro" id="IPR021891">
    <property type="entry name" value="Telomerase_RBD"/>
</dbReference>
<comment type="function">
    <text evidence="13">Telomerase is a ribonucleoprotein enzyme essential for the replication of chromosome termini in most eukaryotes. It elongates telomeres. It is a reverse transcriptase that adds simple sequence repeats to chromosome ends by copying a template sequence within the RNA component of the enzyme.</text>
</comment>
<evidence type="ECO:0000256" key="11">
    <source>
        <dbReference type="ARBA" id="ARBA00023242"/>
    </source>
</evidence>
<sequence>MKSLEDYITQDLLSSFCDNEDAIENIRFRLTGTDDQLKHALSNVFVARNSVVSSGPSVISTEHASVVDECIRFLVTNRSNNVLAYGYKVAKNADVLSTVHCESTNFSVALLKCGIWRTLHKIIGTRPFVDLIVNSVIYEFKDGHFRQIAGPTHEHPARFGQTFHSTVGSSSYLYRNKGQRKVADILPTTVHLFWLQIFYGTEHSGEVRRLLEPRCPYLRIILHQIIRNHQRLNYRIVFRAFCRHKNVEACATHQELQTSANTVIRFLTAILVKLFPLEFFGSKHNKSVVMSKVSALVKLNVHGRIPVDLLVEGIKIKDLRWLGKRARIDSTEATRRGIILKVVYGWLFGEFLPSLITSFFYCTELSATQDILFFDFDVWSRMTQPFLTSYLAKYLTINERCSNHKINGEFTHGFLRLTPKTKKDDFRVIFVPLKLKSTDQLKTQLDQTQNTTRLMGNVLHYVLAKTESQHKTTFSNRLYSPLRVLPAIDKFKRYLMAKYQEFPPIYFVKFDIRSCYDSIPRTKAESIIKTIIDCFPDFYVRLYSFFDSKRNIFKQRYSVNGEVASESKSVFIDNVRTTFLSKDDVLNTLHDQMFNCSITYKGVCYLRKAGLFQGAGFSAHVVDFLYNDMVDKEEVFRDNNDEKLLLRLADDFLAISTSRTYIAKLEKQVRQGFSRYNAFANADKVISNLACYTTKVRFCAIDVDLGVSEPQNMRFDQ</sequence>
<dbReference type="GO" id="GO:0070034">
    <property type="term" value="F:telomerase RNA binding"/>
    <property type="evidence" value="ECO:0007669"/>
    <property type="project" value="TreeGrafter"/>
</dbReference>
<evidence type="ECO:0000259" key="14">
    <source>
        <dbReference type="PROSITE" id="PS50878"/>
    </source>
</evidence>
<dbReference type="GO" id="GO:0000781">
    <property type="term" value="C:chromosome, telomeric region"/>
    <property type="evidence" value="ECO:0007669"/>
    <property type="project" value="UniProtKB-SubCell"/>
</dbReference>
<evidence type="ECO:0000256" key="3">
    <source>
        <dbReference type="ARBA" id="ARBA00016182"/>
    </source>
</evidence>
<keyword evidence="5 13" id="KW-0808">Transferase</keyword>
<comment type="subcellular location">
    <subcellularLocation>
        <location evidence="13">Nucleus</location>
    </subcellularLocation>
    <subcellularLocation>
        <location evidence="13">Chromosome</location>
        <location evidence="13">Telomere</location>
    </subcellularLocation>
</comment>
<dbReference type="PANTHER" id="PTHR12066:SF0">
    <property type="entry name" value="TELOMERASE REVERSE TRANSCRIPTASE"/>
    <property type="match status" value="1"/>
</dbReference>
<dbReference type="PRINTS" id="PR01365">
    <property type="entry name" value="TELOMERASERT"/>
</dbReference>
<dbReference type="SMART" id="SM00975">
    <property type="entry name" value="Telomerase_RBD"/>
    <property type="match status" value="1"/>
</dbReference>
<evidence type="ECO:0000313" key="15">
    <source>
        <dbReference type="EMBL" id="CEP61775.1"/>
    </source>
</evidence>
<keyword evidence="4 13" id="KW-0158">Chromosome</keyword>
<evidence type="ECO:0000256" key="1">
    <source>
        <dbReference type="ARBA" id="ARBA00008001"/>
    </source>
</evidence>
<evidence type="ECO:0000256" key="6">
    <source>
        <dbReference type="ARBA" id="ARBA00022695"/>
    </source>
</evidence>
<dbReference type="GO" id="GO:0003720">
    <property type="term" value="F:telomerase activity"/>
    <property type="evidence" value="ECO:0007669"/>
    <property type="project" value="EnsemblFungi"/>
</dbReference>
<gene>
    <name evidence="15" type="ORF">LALA0_S04e00364g</name>
</gene>
<keyword evidence="10 13" id="KW-0695">RNA-directed DNA polymerase</keyword>
<keyword evidence="16" id="KW-1185">Reference proteome</keyword>
<evidence type="ECO:0000256" key="9">
    <source>
        <dbReference type="ARBA" id="ARBA00022895"/>
    </source>
</evidence>
<evidence type="ECO:0000256" key="2">
    <source>
        <dbReference type="ARBA" id="ARBA00012493"/>
    </source>
</evidence>
<dbReference type="EC" id="2.7.7.49" evidence="2 13"/>
<dbReference type="GO" id="GO:0000333">
    <property type="term" value="C:telomerase catalytic core complex"/>
    <property type="evidence" value="ECO:0007669"/>
    <property type="project" value="EnsemblFungi"/>
</dbReference>
<keyword evidence="11 13" id="KW-0539">Nucleus</keyword>
<protein>
    <recommendedName>
        <fullName evidence="3 13">Telomerase reverse transcriptase</fullName>
        <ecNumber evidence="2 13">2.7.7.49</ecNumber>
    </recommendedName>
    <alternativeName>
        <fullName evidence="13">Telomerase catalytic subunit</fullName>
    </alternativeName>
</protein>
<comment type="similarity">
    <text evidence="1 13">Belongs to the reverse transcriptase family. Telomerase subfamily.</text>
</comment>
<dbReference type="GO" id="GO:0046872">
    <property type="term" value="F:metal ion binding"/>
    <property type="evidence" value="ECO:0007669"/>
    <property type="project" value="UniProtKB-KW"/>
</dbReference>
<proteinExistence type="inferred from homology"/>
<feature type="domain" description="Reverse transcriptase" evidence="14">
    <location>
        <begin position="399"/>
        <end position="703"/>
    </location>
</feature>
<organism evidence="15 16">
    <name type="scientific">Lachancea lanzarotensis</name>
    <dbReference type="NCBI Taxonomy" id="1245769"/>
    <lineage>
        <taxon>Eukaryota</taxon>
        <taxon>Fungi</taxon>
        <taxon>Dikarya</taxon>
        <taxon>Ascomycota</taxon>
        <taxon>Saccharomycotina</taxon>
        <taxon>Saccharomycetes</taxon>
        <taxon>Saccharomycetales</taxon>
        <taxon>Saccharomycetaceae</taxon>
        <taxon>Lachancea</taxon>
    </lineage>
</organism>
<dbReference type="OrthoDB" id="289721at2759"/>
<name>A0A0C7MW14_9SACH</name>
<accession>A0A0C7MW14</accession>
<keyword evidence="9 13" id="KW-0779">Telomere</keyword>
<evidence type="ECO:0000256" key="13">
    <source>
        <dbReference type="RuleBase" id="RU365061"/>
    </source>
</evidence>
<keyword evidence="8 13" id="KW-0460">Magnesium</keyword>
<dbReference type="InterPro" id="IPR003545">
    <property type="entry name" value="Telomerase_RT"/>
</dbReference>
<evidence type="ECO:0000256" key="10">
    <source>
        <dbReference type="ARBA" id="ARBA00022918"/>
    </source>
</evidence>
<dbReference type="PROSITE" id="PS50878">
    <property type="entry name" value="RT_POL"/>
    <property type="match status" value="1"/>
</dbReference>
<evidence type="ECO:0000256" key="4">
    <source>
        <dbReference type="ARBA" id="ARBA00022454"/>
    </source>
</evidence>
<dbReference type="PANTHER" id="PTHR12066">
    <property type="entry name" value="TELOMERASE REVERSE TRANSCRIPTASE"/>
    <property type="match status" value="1"/>
</dbReference>